<organism evidence="10 11">
    <name type="scientific">Intoshia linei</name>
    <dbReference type="NCBI Taxonomy" id="1819745"/>
    <lineage>
        <taxon>Eukaryota</taxon>
        <taxon>Metazoa</taxon>
        <taxon>Spiralia</taxon>
        <taxon>Lophotrochozoa</taxon>
        <taxon>Mesozoa</taxon>
        <taxon>Orthonectida</taxon>
        <taxon>Rhopaluridae</taxon>
        <taxon>Intoshia</taxon>
    </lineage>
</organism>
<dbReference type="FunFam" id="1.10.10.1590:FF:000001">
    <property type="entry name" value="NADH-quinone oxidoreductase subunit E"/>
    <property type="match status" value="1"/>
</dbReference>
<dbReference type="NCBIfam" id="TIGR01958">
    <property type="entry name" value="nuoE_fam"/>
    <property type="match status" value="1"/>
</dbReference>
<dbReference type="PROSITE" id="PS01099">
    <property type="entry name" value="COMPLEX1_24K"/>
    <property type="match status" value="1"/>
</dbReference>
<dbReference type="FunFam" id="3.40.30.10:FF:000022">
    <property type="entry name" value="NADH dehydrogenase flavoprotein 2, mitochondrial"/>
    <property type="match status" value="1"/>
</dbReference>
<dbReference type="AlphaFoldDB" id="A0A177B314"/>
<sequence>MVVSKILNRNFFKINTIRILRSKFSFTSVNEKYANAIIGNYPNGYQKAALLPLLDLAQRQNGWVSVDVMHYVANFLSISRMSVYEVATFYTMFNRKPMGKYHVQICTCSPCMLGGIGSDRIVDAVKNHLKINFGETTKDDTFTLNECECLGACVNAPMVQINDDYYEDLDETSIVKILSDLGQGKKTKPGPQSQRKTCEPLKGPTSLISEIKVISEQFDFVSDKTK</sequence>
<dbReference type="GO" id="GO:0098796">
    <property type="term" value="C:membrane protein complex"/>
    <property type="evidence" value="ECO:0007669"/>
    <property type="project" value="UniProtKB-ARBA"/>
</dbReference>
<evidence type="ECO:0000256" key="9">
    <source>
        <dbReference type="PIRSR" id="PIRSR000216-1"/>
    </source>
</evidence>
<dbReference type="OrthoDB" id="10254187at2759"/>
<comment type="cofactor">
    <cofactor evidence="8">
        <name>[2Fe-2S] cluster</name>
        <dbReference type="ChEBI" id="CHEBI:190135"/>
    </cofactor>
</comment>
<evidence type="ECO:0000313" key="11">
    <source>
        <dbReference type="Proteomes" id="UP000078046"/>
    </source>
</evidence>
<dbReference type="GO" id="GO:0005743">
    <property type="term" value="C:mitochondrial inner membrane"/>
    <property type="evidence" value="ECO:0007669"/>
    <property type="project" value="UniProtKB-ARBA"/>
</dbReference>
<accession>A0A177B314</accession>
<evidence type="ECO:0000256" key="1">
    <source>
        <dbReference type="ARBA" id="ARBA00010643"/>
    </source>
</evidence>
<evidence type="ECO:0000256" key="6">
    <source>
        <dbReference type="ARBA" id="ARBA00023014"/>
    </source>
</evidence>
<reference evidence="10 11" key="1">
    <citation type="submission" date="2016-04" db="EMBL/GenBank/DDBJ databases">
        <title>The genome of Intoshia linei affirms orthonectids as highly simplified spiralians.</title>
        <authorList>
            <person name="Mikhailov K.V."/>
            <person name="Slusarev G.S."/>
            <person name="Nikitin M.A."/>
            <person name="Logacheva M.D."/>
            <person name="Penin A."/>
            <person name="Aleoshin V."/>
            <person name="Panchin Y.V."/>
        </authorList>
    </citation>
    <scope>NUCLEOTIDE SEQUENCE [LARGE SCALE GENOMIC DNA]</scope>
    <source>
        <strain evidence="10">Intl2013</strain>
        <tissue evidence="10">Whole animal</tissue>
    </source>
</reference>
<dbReference type="InterPro" id="IPR042128">
    <property type="entry name" value="NuoE_dom"/>
</dbReference>
<dbReference type="Pfam" id="PF01257">
    <property type="entry name" value="2Fe-2S_thioredx"/>
    <property type="match status" value="1"/>
</dbReference>
<feature type="binding site" evidence="9">
    <location>
        <position position="149"/>
    </location>
    <ligand>
        <name>[2Fe-2S] cluster</name>
        <dbReference type="ChEBI" id="CHEBI:190135"/>
    </ligand>
</feature>
<keyword evidence="2 9" id="KW-0001">2Fe-2S</keyword>
<proteinExistence type="inferred from homology"/>
<evidence type="ECO:0000256" key="8">
    <source>
        <dbReference type="ARBA" id="ARBA00034078"/>
    </source>
</evidence>
<name>A0A177B314_9BILA</name>
<dbReference type="EMBL" id="LWCA01000510">
    <property type="protein sequence ID" value="OAF68122.1"/>
    <property type="molecule type" value="Genomic_DNA"/>
</dbReference>
<dbReference type="InterPro" id="IPR002023">
    <property type="entry name" value="NuoE-like"/>
</dbReference>
<dbReference type="GO" id="GO:0003954">
    <property type="term" value="F:NADH dehydrogenase activity"/>
    <property type="evidence" value="ECO:0007669"/>
    <property type="project" value="TreeGrafter"/>
</dbReference>
<dbReference type="PIRSF" id="PIRSF000216">
    <property type="entry name" value="NADH_DH_24kDa"/>
    <property type="match status" value="1"/>
</dbReference>
<keyword evidence="5 9" id="KW-0408">Iron</keyword>
<feature type="binding site" evidence="9">
    <location>
        <position position="106"/>
    </location>
    <ligand>
        <name>[2Fe-2S] cluster</name>
        <dbReference type="ChEBI" id="CHEBI:190135"/>
    </ligand>
</feature>
<evidence type="ECO:0000256" key="4">
    <source>
        <dbReference type="ARBA" id="ARBA00022967"/>
    </source>
</evidence>
<dbReference type="CDD" id="cd03064">
    <property type="entry name" value="TRX_Fd_NuoE"/>
    <property type="match status" value="1"/>
</dbReference>
<comment type="caution">
    <text evidence="10">The sequence shown here is derived from an EMBL/GenBank/DDBJ whole genome shotgun (WGS) entry which is preliminary data.</text>
</comment>
<comment type="cofactor">
    <cofactor evidence="9">
        <name>[2Fe-2S] cluster</name>
        <dbReference type="ChEBI" id="CHEBI:190135"/>
    </cofactor>
    <text evidence="9">Binds 1 [2Fe-2S] cluster.</text>
</comment>
<dbReference type="GO" id="GO:0046872">
    <property type="term" value="F:metal ion binding"/>
    <property type="evidence" value="ECO:0007669"/>
    <property type="project" value="UniProtKB-KW"/>
</dbReference>
<dbReference type="Gene3D" id="1.10.10.1590">
    <property type="entry name" value="NADH-quinone oxidoreductase subunit E"/>
    <property type="match status" value="1"/>
</dbReference>
<keyword evidence="4" id="KW-1278">Translocase</keyword>
<dbReference type="Gene3D" id="3.40.30.10">
    <property type="entry name" value="Glutaredoxin"/>
    <property type="match status" value="1"/>
</dbReference>
<dbReference type="PANTHER" id="PTHR10371:SF3">
    <property type="entry name" value="NADH DEHYDROGENASE [UBIQUINONE] FLAVOPROTEIN 2, MITOCHONDRIAL"/>
    <property type="match status" value="1"/>
</dbReference>
<dbReference type="InterPro" id="IPR041921">
    <property type="entry name" value="NuoE_N"/>
</dbReference>
<dbReference type="Proteomes" id="UP000078046">
    <property type="component" value="Unassembled WGS sequence"/>
</dbReference>
<feature type="binding site" evidence="9">
    <location>
        <position position="111"/>
    </location>
    <ligand>
        <name>[2Fe-2S] cluster</name>
        <dbReference type="ChEBI" id="CHEBI:190135"/>
    </ligand>
</feature>
<keyword evidence="6 9" id="KW-0411">Iron-sulfur</keyword>
<dbReference type="GO" id="GO:0008137">
    <property type="term" value="F:NADH dehydrogenase (ubiquinone) activity"/>
    <property type="evidence" value="ECO:0007669"/>
    <property type="project" value="UniProtKB-ARBA"/>
</dbReference>
<evidence type="ECO:0000256" key="7">
    <source>
        <dbReference type="ARBA" id="ARBA00023027"/>
    </source>
</evidence>
<dbReference type="InterPro" id="IPR036249">
    <property type="entry name" value="Thioredoxin-like_sf"/>
</dbReference>
<feature type="binding site" evidence="9">
    <location>
        <position position="153"/>
    </location>
    <ligand>
        <name>[2Fe-2S] cluster</name>
        <dbReference type="ChEBI" id="CHEBI:190135"/>
    </ligand>
</feature>
<keyword evidence="3 9" id="KW-0479">Metal-binding</keyword>
<dbReference type="GO" id="GO:0006120">
    <property type="term" value="P:mitochondrial electron transport, NADH to ubiquinone"/>
    <property type="evidence" value="ECO:0007669"/>
    <property type="project" value="UniProtKB-ARBA"/>
</dbReference>
<evidence type="ECO:0008006" key="12">
    <source>
        <dbReference type="Google" id="ProtNLM"/>
    </source>
</evidence>
<gene>
    <name evidence="10" type="ORF">A3Q56_04126</name>
</gene>
<dbReference type="GO" id="GO:1902494">
    <property type="term" value="C:catalytic complex"/>
    <property type="evidence" value="ECO:0007669"/>
    <property type="project" value="UniProtKB-ARBA"/>
</dbReference>
<evidence type="ECO:0000256" key="5">
    <source>
        <dbReference type="ARBA" id="ARBA00023004"/>
    </source>
</evidence>
<evidence type="ECO:0000256" key="3">
    <source>
        <dbReference type="ARBA" id="ARBA00022723"/>
    </source>
</evidence>
<keyword evidence="11" id="KW-1185">Reference proteome</keyword>
<evidence type="ECO:0000256" key="2">
    <source>
        <dbReference type="ARBA" id="ARBA00022714"/>
    </source>
</evidence>
<dbReference type="GO" id="GO:0051537">
    <property type="term" value="F:2 iron, 2 sulfur cluster binding"/>
    <property type="evidence" value="ECO:0007669"/>
    <property type="project" value="UniProtKB-KW"/>
</dbReference>
<dbReference type="SUPFAM" id="SSF52833">
    <property type="entry name" value="Thioredoxin-like"/>
    <property type="match status" value="1"/>
</dbReference>
<keyword evidence="7" id="KW-0520">NAD</keyword>
<protein>
    <recommendedName>
        <fullName evidence="12">NADH dehydrogenase [ubiquinone] flavoprotein 2, mitochondrial</fullName>
    </recommendedName>
</protein>
<evidence type="ECO:0000313" key="10">
    <source>
        <dbReference type="EMBL" id="OAF68122.1"/>
    </source>
</evidence>
<dbReference type="PANTHER" id="PTHR10371">
    <property type="entry name" value="NADH DEHYDROGENASE UBIQUINONE FLAVOPROTEIN 2, MITOCHONDRIAL"/>
    <property type="match status" value="1"/>
</dbReference>
<comment type="similarity">
    <text evidence="1">Belongs to the complex I 24 kDa subunit family.</text>
</comment>